<sequence length="198" mass="20350">MNAQIKMTPTATEAPSFEVTAAFMAASLVGAQKVVSGFAILHGSIAPVGGILKLSGFGERFEGQARVFEDEMTAIAAVRAGEIASGTAIIIRHKTDLRDIVDAIEHAGITGIALVSDGHIAGSTANAMIVGNCAPAAQGGGNIGRLRDGDIITIDATSRRIETTADLSGRKSSFTAPARGYQGHPALEKYARVMTAAS</sequence>
<dbReference type="PANTHER" id="PTHR43661">
    <property type="entry name" value="D-XYLONATE DEHYDRATASE"/>
    <property type="match status" value="1"/>
</dbReference>
<dbReference type="InterPro" id="IPR056740">
    <property type="entry name" value="ILV_EDD_C"/>
</dbReference>
<dbReference type="SUPFAM" id="SSF52016">
    <property type="entry name" value="LeuD/IlvD-like"/>
    <property type="match status" value="1"/>
</dbReference>
<proteinExistence type="predicted"/>
<dbReference type="GO" id="GO:0016836">
    <property type="term" value="F:hydro-lyase activity"/>
    <property type="evidence" value="ECO:0007669"/>
    <property type="project" value="TreeGrafter"/>
</dbReference>
<reference evidence="2" key="2">
    <citation type="submission" date="2020-09" db="EMBL/GenBank/DDBJ databases">
        <authorList>
            <person name="Sun Q."/>
            <person name="Kim S."/>
        </authorList>
    </citation>
    <scope>NUCLEOTIDE SEQUENCE</scope>
    <source>
        <strain evidence="2">KCTC 32296</strain>
    </source>
</reference>
<dbReference type="AlphaFoldDB" id="A0A918UMZ6"/>
<dbReference type="Gene3D" id="3.50.30.80">
    <property type="entry name" value="IlvD/EDD C-terminal domain-like"/>
    <property type="match status" value="1"/>
</dbReference>
<evidence type="ECO:0000313" key="3">
    <source>
        <dbReference type="Proteomes" id="UP000662572"/>
    </source>
</evidence>
<dbReference type="EMBL" id="BMZB01000001">
    <property type="protein sequence ID" value="GGZ21508.1"/>
    <property type="molecule type" value="Genomic_DNA"/>
</dbReference>
<keyword evidence="3" id="KW-1185">Reference proteome</keyword>
<accession>A0A918UMZ6</accession>
<name>A0A918UMZ6_9CAUL</name>
<evidence type="ECO:0000259" key="1">
    <source>
        <dbReference type="Pfam" id="PF24877"/>
    </source>
</evidence>
<organism evidence="2 3">
    <name type="scientific">Asticcacaulis endophyticus</name>
    <dbReference type="NCBI Taxonomy" id="1395890"/>
    <lineage>
        <taxon>Bacteria</taxon>
        <taxon>Pseudomonadati</taxon>
        <taxon>Pseudomonadota</taxon>
        <taxon>Alphaproteobacteria</taxon>
        <taxon>Caulobacterales</taxon>
        <taxon>Caulobacteraceae</taxon>
        <taxon>Asticcacaulis</taxon>
    </lineage>
</organism>
<dbReference type="InterPro" id="IPR042096">
    <property type="entry name" value="Dihydro-acid_dehy_C"/>
</dbReference>
<dbReference type="GO" id="GO:0005829">
    <property type="term" value="C:cytosol"/>
    <property type="evidence" value="ECO:0007669"/>
    <property type="project" value="TreeGrafter"/>
</dbReference>
<dbReference type="PANTHER" id="PTHR43661:SF3">
    <property type="entry name" value="D-XYLONATE DEHYDRATASE YAGF-RELATED"/>
    <property type="match status" value="1"/>
</dbReference>
<comment type="caution">
    <text evidence="2">The sequence shown here is derived from an EMBL/GenBank/DDBJ whole genome shotgun (WGS) entry which is preliminary data.</text>
</comment>
<dbReference type="Proteomes" id="UP000662572">
    <property type="component" value="Unassembled WGS sequence"/>
</dbReference>
<reference evidence="2" key="1">
    <citation type="journal article" date="2014" name="Int. J. Syst. Evol. Microbiol.">
        <title>Complete genome sequence of Corynebacterium casei LMG S-19264T (=DSM 44701T), isolated from a smear-ripened cheese.</title>
        <authorList>
            <consortium name="US DOE Joint Genome Institute (JGI-PGF)"/>
            <person name="Walter F."/>
            <person name="Albersmeier A."/>
            <person name="Kalinowski J."/>
            <person name="Ruckert C."/>
        </authorList>
    </citation>
    <scope>NUCLEOTIDE SEQUENCE</scope>
    <source>
        <strain evidence="2">KCTC 32296</strain>
    </source>
</reference>
<evidence type="ECO:0000313" key="2">
    <source>
        <dbReference type="EMBL" id="GGZ21508.1"/>
    </source>
</evidence>
<gene>
    <name evidence="2" type="ORF">GCM10011273_02760</name>
</gene>
<dbReference type="Pfam" id="PF24877">
    <property type="entry name" value="ILV_EDD_C"/>
    <property type="match status" value="1"/>
</dbReference>
<feature type="domain" description="Dihydroxy-acid/6-phosphogluconate dehydratase C-terminal" evidence="1">
    <location>
        <begin position="35"/>
        <end position="197"/>
    </location>
</feature>
<protein>
    <recommendedName>
        <fullName evidence="1">Dihydroxy-acid/6-phosphogluconate dehydratase C-terminal domain-containing protein</fullName>
    </recommendedName>
</protein>
<dbReference type="RefSeq" id="WP_189484581.1">
    <property type="nucleotide sequence ID" value="NZ_BMZB01000001.1"/>
</dbReference>